<evidence type="ECO:0000256" key="3">
    <source>
        <dbReference type="ARBA" id="ARBA00022448"/>
    </source>
</evidence>
<dbReference type="PANTHER" id="PTHR33446">
    <property type="entry name" value="PROTEIN TONB-RELATED"/>
    <property type="match status" value="1"/>
</dbReference>
<dbReference type="NCBIfam" id="TIGR01352">
    <property type="entry name" value="tonB_Cterm"/>
    <property type="match status" value="1"/>
</dbReference>
<dbReference type="InterPro" id="IPR006260">
    <property type="entry name" value="TonB/TolA_C"/>
</dbReference>
<evidence type="ECO:0000313" key="13">
    <source>
        <dbReference type="Proteomes" id="UP000028013"/>
    </source>
</evidence>
<accession>A0A078SPB7</accession>
<dbReference type="PROSITE" id="PS52015">
    <property type="entry name" value="TONB_CTD"/>
    <property type="match status" value="1"/>
</dbReference>
<organism evidence="12 13">
    <name type="scientific">Bacteroides uniformis str. 3978 T3 ii</name>
    <dbReference type="NCBI Taxonomy" id="1339349"/>
    <lineage>
        <taxon>Bacteria</taxon>
        <taxon>Pseudomonadati</taxon>
        <taxon>Bacteroidota</taxon>
        <taxon>Bacteroidia</taxon>
        <taxon>Bacteroidales</taxon>
        <taxon>Bacteroidaceae</taxon>
        <taxon>Bacteroides</taxon>
    </lineage>
</organism>
<dbReference type="Pfam" id="PF03544">
    <property type="entry name" value="TonB_C"/>
    <property type="match status" value="1"/>
</dbReference>
<dbReference type="AlphaFoldDB" id="A0A078SPB7"/>
<evidence type="ECO:0000259" key="11">
    <source>
        <dbReference type="PROSITE" id="PS52015"/>
    </source>
</evidence>
<keyword evidence="8 10" id="KW-1133">Transmembrane helix</keyword>
<evidence type="ECO:0000256" key="2">
    <source>
        <dbReference type="ARBA" id="ARBA00006555"/>
    </source>
</evidence>
<keyword evidence="4" id="KW-1003">Cell membrane</keyword>
<dbReference type="RefSeq" id="WP_005828058.1">
    <property type="nucleotide sequence ID" value="NZ_JNHN01000042.1"/>
</dbReference>
<reference evidence="12 13" key="1">
    <citation type="submission" date="2014-04" db="EMBL/GenBank/DDBJ databases">
        <authorList>
            <person name="Sears C."/>
            <person name="Carroll K."/>
            <person name="Sack B.R."/>
            <person name="Qadri F."/>
            <person name="Myers L.L."/>
            <person name="Chung G.-T."/>
            <person name="Escheverria P."/>
            <person name="Fraser C.M."/>
            <person name="Sadzewicz L."/>
            <person name="Shefchek K.A."/>
            <person name="Tallon L."/>
            <person name="Das S.P."/>
            <person name="Daugherty S."/>
            <person name="Mongodin E.F."/>
        </authorList>
    </citation>
    <scope>NUCLEOTIDE SEQUENCE [LARGE SCALE GENOMIC DNA]</scope>
    <source>
        <strain evidence="12 13">3978 T3 ii</strain>
    </source>
</reference>
<feature type="domain" description="TonB C-terminal" evidence="11">
    <location>
        <begin position="138"/>
        <end position="228"/>
    </location>
</feature>
<evidence type="ECO:0000256" key="4">
    <source>
        <dbReference type="ARBA" id="ARBA00022475"/>
    </source>
</evidence>
<dbReference type="EMBL" id="JNHN01000042">
    <property type="protein sequence ID" value="KDS62740.1"/>
    <property type="molecule type" value="Genomic_DNA"/>
</dbReference>
<evidence type="ECO:0000256" key="10">
    <source>
        <dbReference type="SAM" id="Phobius"/>
    </source>
</evidence>
<dbReference type="Proteomes" id="UP000028013">
    <property type="component" value="Unassembled WGS sequence"/>
</dbReference>
<dbReference type="GeneID" id="99751759"/>
<gene>
    <name evidence="12" type="ORF">M094_3457</name>
</gene>
<evidence type="ECO:0000256" key="9">
    <source>
        <dbReference type="ARBA" id="ARBA00023136"/>
    </source>
</evidence>
<name>A0A078SPB7_BACUN</name>
<dbReference type="GO" id="GO:0055085">
    <property type="term" value="P:transmembrane transport"/>
    <property type="evidence" value="ECO:0007669"/>
    <property type="project" value="InterPro"/>
</dbReference>
<dbReference type="GO" id="GO:0015031">
    <property type="term" value="P:protein transport"/>
    <property type="evidence" value="ECO:0007669"/>
    <property type="project" value="UniProtKB-KW"/>
</dbReference>
<evidence type="ECO:0000313" key="12">
    <source>
        <dbReference type="EMBL" id="KDS62740.1"/>
    </source>
</evidence>
<keyword evidence="6 10" id="KW-0812">Transmembrane</keyword>
<evidence type="ECO:0000256" key="8">
    <source>
        <dbReference type="ARBA" id="ARBA00022989"/>
    </source>
</evidence>
<dbReference type="GO" id="GO:0098797">
    <property type="term" value="C:plasma membrane protein complex"/>
    <property type="evidence" value="ECO:0007669"/>
    <property type="project" value="TreeGrafter"/>
</dbReference>
<dbReference type="InterPro" id="IPR037682">
    <property type="entry name" value="TonB_C"/>
</dbReference>
<keyword evidence="7" id="KW-0653">Protein transport</keyword>
<keyword evidence="9 10" id="KW-0472">Membrane</keyword>
<sequence length="228" mass="25543">MEIKKTSKASLENKKSSWLLVGYVIVLVFMFVAFEWSKRDVRIDMSGAITENVFEQEIEIPITEQPELVAPPPPQAPAIAEVLTIVDDNDNVKETAIASSEEIGEAVIIKPISPTVDEEIPVEDEIFEVVEKNPEFSYNGMSLMQYLGKSIKYPTIAQETGTQGRVIVQFVVNKDGSIVDVKVVRGVDPYLDKEAIRVISTMPKWKPGEQRGKPVRCKFTVPVMFKLQ</sequence>
<evidence type="ECO:0000256" key="6">
    <source>
        <dbReference type="ARBA" id="ARBA00022692"/>
    </source>
</evidence>
<keyword evidence="5" id="KW-0997">Cell inner membrane</keyword>
<evidence type="ECO:0000256" key="7">
    <source>
        <dbReference type="ARBA" id="ARBA00022927"/>
    </source>
</evidence>
<proteinExistence type="inferred from homology"/>
<comment type="subcellular location">
    <subcellularLocation>
        <location evidence="1">Cell inner membrane</location>
        <topology evidence="1">Single-pass membrane protein</topology>
        <orientation evidence="1">Periplasmic side</orientation>
    </subcellularLocation>
</comment>
<dbReference type="PANTHER" id="PTHR33446:SF2">
    <property type="entry name" value="PROTEIN TONB"/>
    <property type="match status" value="1"/>
</dbReference>
<comment type="caution">
    <text evidence="12">The sequence shown here is derived from an EMBL/GenBank/DDBJ whole genome shotgun (WGS) entry which is preliminary data.</text>
</comment>
<protein>
    <submittedName>
        <fullName evidence="12">TonB family C-terminal domain protein</fullName>
    </submittedName>
</protein>
<keyword evidence="3" id="KW-0813">Transport</keyword>
<dbReference type="FunFam" id="3.30.1150.10:FF:000002">
    <property type="entry name" value="Energy transducer TonB"/>
    <property type="match status" value="1"/>
</dbReference>
<dbReference type="SUPFAM" id="SSF74653">
    <property type="entry name" value="TolA/TonB C-terminal domain"/>
    <property type="match status" value="1"/>
</dbReference>
<evidence type="ECO:0000256" key="1">
    <source>
        <dbReference type="ARBA" id="ARBA00004383"/>
    </source>
</evidence>
<dbReference type="Gene3D" id="3.30.1150.10">
    <property type="match status" value="1"/>
</dbReference>
<dbReference type="InterPro" id="IPR051045">
    <property type="entry name" value="TonB-dependent_transducer"/>
</dbReference>
<dbReference type="GO" id="GO:0031992">
    <property type="term" value="F:energy transducer activity"/>
    <property type="evidence" value="ECO:0007669"/>
    <property type="project" value="TreeGrafter"/>
</dbReference>
<comment type="similarity">
    <text evidence="2">Belongs to the TonB family.</text>
</comment>
<dbReference type="PATRIC" id="fig|1339349.3.peg.331"/>
<feature type="transmembrane region" description="Helical" evidence="10">
    <location>
        <begin position="17"/>
        <end position="36"/>
    </location>
</feature>
<evidence type="ECO:0000256" key="5">
    <source>
        <dbReference type="ARBA" id="ARBA00022519"/>
    </source>
</evidence>